<gene>
    <name evidence="5" type="primary">rsmD</name>
    <name evidence="4" type="ORF">ACGTZG_10915</name>
    <name evidence="5" type="ORF">HF872_08195</name>
</gene>
<dbReference type="SUPFAM" id="SSF53335">
    <property type="entry name" value="S-adenosyl-L-methionine-dependent methyltransferases"/>
    <property type="match status" value="1"/>
</dbReference>
<evidence type="ECO:0000256" key="1">
    <source>
        <dbReference type="ARBA" id="ARBA00022603"/>
    </source>
</evidence>
<evidence type="ECO:0000313" key="6">
    <source>
        <dbReference type="Proteomes" id="UP000591071"/>
    </source>
</evidence>
<dbReference type="GO" id="GO:0052913">
    <property type="term" value="F:16S rRNA (guanine(966)-N(2))-methyltransferase activity"/>
    <property type="evidence" value="ECO:0007669"/>
    <property type="project" value="UniProtKB-EC"/>
</dbReference>
<dbReference type="InterPro" id="IPR004398">
    <property type="entry name" value="RNA_MeTrfase_RsmD"/>
</dbReference>
<sequence length="184" mass="20720">MRIIGGSARGRQLKSPKGMLTRPTLDSTRESLFNILTNYGLEGASVLDIFAGTGALGLEALSRGAAHCVFIDHYTQRLIQENAAMCGFSGKYEVLRMEMGRALARLRGRTFQYIFADPPYDKNLVNDTISFIFQYQLLAADGLVIMEHSRHEDISENPLYSIIREKSYGKETRVSFICRRQEGE</sequence>
<dbReference type="PANTHER" id="PTHR43542">
    <property type="entry name" value="METHYLTRANSFERASE"/>
    <property type="match status" value="1"/>
</dbReference>
<keyword evidence="2 5" id="KW-0808">Transferase</keyword>
<dbReference type="Gene3D" id="3.40.50.150">
    <property type="entry name" value="Vaccinia Virus protein VP39"/>
    <property type="match status" value="1"/>
</dbReference>
<dbReference type="KEGG" id="mhw:ACT01_01335"/>
<name>A0A848BTS7_9FIRM</name>
<dbReference type="Proteomes" id="UP001605989">
    <property type="component" value="Unassembled WGS sequence"/>
</dbReference>
<dbReference type="AlphaFoldDB" id="A0A848BTS7"/>
<evidence type="ECO:0000313" key="7">
    <source>
        <dbReference type="Proteomes" id="UP001605989"/>
    </source>
</evidence>
<evidence type="ECO:0000313" key="5">
    <source>
        <dbReference type="EMBL" id="NME28600.1"/>
    </source>
</evidence>
<comment type="caution">
    <text evidence="5">The sequence shown here is derived from an EMBL/GenBank/DDBJ whole genome shotgun (WGS) entry which is preliminary data.</text>
</comment>
<evidence type="ECO:0000313" key="4">
    <source>
        <dbReference type="EMBL" id="MFG6273698.1"/>
    </source>
</evidence>
<organism evidence="5 6">
    <name type="scientific">Megasphaera hexanoica</name>
    <dbReference type="NCBI Taxonomy" id="1675036"/>
    <lineage>
        <taxon>Bacteria</taxon>
        <taxon>Bacillati</taxon>
        <taxon>Bacillota</taxon>
        <taxon>Negativicutes</taxon>
        <taxon>Veillonellales</taxon>
        <taxon>Veillonellaceae</taxon>
        <taxon>Megasphaera</taxon>
    </lineage>
</organism>
<dbReference type="EC" id="2.1.1.171" evidence="5"/>
<dbReference type="EMBL" id="JBIEKR010000009">
    <property type="protein sequence ID" value="MFG6273698.1"/>
    <property type="molecule type" value="Genomic_DNA"/>
</dbReference>
<protein>
    <submittedName>
        <fullName evidence="5">16S rRNA (Guanine(966)-N(2))-methyltransferase RsmD</fullName>
        <ecNumber evidence="5">2.1.1.171</ecNumber>
    </submittedName>
</protein>
<dbReference type="CDD" id="cd02440">
    <property type="entry name" value="AdoMet_MTases"/>
    <property type="match status" value="1"/>
</dbReference>
<dbReference type="PIRSF" id="PIRSF004553">
    <property type="entry name" value="CHP00095"/>
    <property type="match status" value="1"/>
</dbReference>
<dbReference type="PANTHER" id="PTHR43542:SF1">
    <property type="entry name" value="METHYLTRANSFERASE"/>
    <property type="match status" value="1"/>
</dbReference>
<feature type="region of interest" description="Disordered" evidence="3">
    <location>
        <begin position="1"/>
        <end position="21"/>
    </location>
</feature>
<dbReference type="Proteomes" id="UP000591071">
    <property type="component" value="Unassembled WGS sequence"/>
</dbReference>
<dbReference type="RefSeq" id="WP_059075565.1">
    <property type="nucleotide sequence ID" value="NZ_CP011940.1"/>
</dbReference>
<accession>A0A848BTS7</accession>
<keyword evidence="7" id="KW-1185">Reference proteome</keyword>
<dbReference type="Pfam" id="PF03602">
    <property type="entry name" value="Cons_hypoth95"/>
    <property type="match status" value="1"/>
</dbReference>
<proteinExistence type="predicted"/>
<reference evidence="5 6" key="1">
    <citation type="submission" date="2020-04" db="EMBL/GenBank/DDBJ databases">
        <authorList>
            <person name="Hitch T.C.A."/>
            <person name="Wylensek D."/>
            <person name="Clavel T."/>
        </authorList>
    </citation>
    <scope>NUCLEOTIDE SEQUENCE [LARGE SCALE GENOMIC DNA]</scope>
    <source>
        <strain evidence="5 6">Oil-RF-744-FAT-WT-6-1</strain>
    </source>
</reference>
<evidence type="ECO:0000256" key="2">
    <source>
        <dbReference type="ARBA" id="ARBA00022679"/>
    </source>
</evidence>
<dbReference type="NCBIfam" id="TIGR00095">
    <property type="entry name" value="16S rRNA (guanine(966)-N(2))-methyltransferase RsmD"/>
    <property type="match status" value="1"/>
</dbReference>
<keyword evidence="1 5" id="KW-0489">Methyltransferase</keyword>
<reference evidence="4 7" key="2">
    <citation type="submission" date="2024-10" db="EMBL/GenBank/DDBJ databases">
        <authorList>
            <person name="Sang B.-I."/>
            <person name="Prabhaharan D."/>
        </authorList>
    </citation>
    <scope>NUCLEOTIDE SEQUENCE [LARGE SCALE GENOMIC DNA]</scope>
    <source>
        <strain evidence="4 7">MH</strain>
    </source>
</reference>
<dbReference type="OrthoDB" id="9803017at2"/>
<dbReference type="EMBL" id="JABAFG010000012">
    <property type="protein sequence ID" value="NME28600.1"/>
    <property type="molecule type" value="Genomic_DNA"/>
</dbReference>
<dbReference type="InterPro" id="IPR029063">
    <property type="entry name" value="SAM-dependent_MTases_sf"/>
</dbReference>
<evidence type="ECO:0000256" key="3">
    <source>
        <dbReference type="SAM" id="MobiDB-lite"/>
    </source>
</evidence>